<gene>
    <name evidence="1" type="ORF">ANE_LOCUS8847</name>
</gene>
<protein>
    <submittedName>
        <fullName evidence="1">Uncharacterized protein</fullName>
    </submittedName>
</protein>
<reference evidence="1" key="1">
    <citation type="submission" date="2019-07" db="EMBL/GenBank/DDBJ databases">
        <authorList>
            <person name="Dittberner H."/>
        </authorList>
    </citation>
    <scope>NUCLEOTIDE SEQUENCE [LARGE SCALE GENOMIC DNA]</scope>
</reference>
<organism evidence="1 2">
    <name type="scientific">Arabis nemorensis</name>
    <dbReference type="NCBI Taxonomy" id="586526"/>
    <lineage>
        <taxon>Eukaryota</taxon>
        <taxon>Viridiplantae</taxon>
        <taxon>Streptophyta</taxon>
        <taxon>Embryophyta</taxon>
        <taxon>Tracheophyta</taxon>
        <taxon>Spermatophyta</taxon>
        <taxon>Magnoliopsida</taxon>
        <taxon>eudicotyledons</taxon>
        <taxon>Gunneridae</taxon>
        <taxon>Pentapetalae</taxon>
        <taxon>rosids</taxon>
        <taxon>malvids</taxon>
        <taxon>Brassicales</taxon>
        <taxon>Brassicaceae</taxon>
        <taxon>Arabideae</taxon>
        <taxon>Arabis</taxon>
    </lineage>
</organism>
<name>A0A565BA31_9BRAS</name>
<sequence>MILGCDSTSAKGDFIGDFSSDFPAVFTLEGKGQGLRATSPAVSSHGGACVCGLAGLGGLAGTGYTTANCETILEVRGDKIGARTT</sequence>
<proteinExistence type="predicted"/>
<comment type="caution">
    <text evidence="1">The sequence shown here is derived from an EMBL/GenBank/DDBJ whole genome shotgun (WGS) entry which is preliminary data.</text>
</comment>
<evidence type="ECO:0000313" key="2">
    <source>
        <dbReference type="Proteomes" id="UP000489600"/>
    </source>
</evidence>
<keyword evidence="2" id="KW-1185">Reference proteome</keyword>
<evidence type="ECO:0000313" key="1">
    <source>
        <dbReference type="EMBL" id="VVA98402.1"/>
    </source>
</evidence>
<dbReference type="EMBL" id="CABITT030000003">
    <property type="protein sequence ID" value="VVA98402.1"/>
    <property type="molecule type" value="Genomic_DNA"/>
</dbReference>
<dbReference type="Proteomes" id="UP000489600">
    <property type="component" value="Unassembled WGS sequence"/>
</dbReference>
<accession>A0A565BA31</accession>
<dbReference type="AlphaFoldDB" id="A0A565BA31"/>